<keyword evidence="4 8" id="KW-0812">Transmembrane</keyword>
<dbReference type="InterPro" id="IPR001750">
    <property type="entry name" value="ND/Mrp_TM"/>
</dbReference>
<evidence type="ECO:0000256" key="8">
    <source>
        <dbReference type="RuleBase" id="RU003404"/>
    </source>
</evidence>
<feature type="transmembrane region" description="Helical" evidence="8">
    <location>
        <begin position="327"/>
        <end position="351"/>
    </location>
</feature>
<dbReference type="InterPro" id="IPR003945">
    <property type="entry name" value="NU5C-like"/>
</dbReference>
<evidence type="ECO:0000256" key="3">
    <source>
        <dbReference type="ARBA" id="ARBA00022660"/>
    </source>
</evidence>
<feature type="transmembrane region" description="Helical" evidence="8">
    <location>
        <begin position="273"/>
        <end position="294"/>
    </location>
</feature>
<dbReference type="GeneID" id="16694457"/>
<organism evidence="11">
    <name type="scientific">Diddensiella santjacobensis</name>
    <dbReference type="NCBI Taxonomy" id="2704139"/>
    <lineage>
        <taxon>Eukaryota</taxon>
        <taxon>Fungi</taxon>
        <taxon>Dikarya</taxon>
        <taxon>Ascomycota</taxon>
        <taxon>Saccharomycotina</taxon>
        <taxon>Dipodascomycetes</taxon>
        <taxon>Dipodascales</taxon>
        <taxon>Trichomonascaceae</taxon>
        <taxon>Diddensiella</taxon>
    </lineage>
</organism>
<dbReference type="InterPro" id="IPR018393">
    <property type="entry name" value="NADHpl_OxRdtase_5_subgr"/>
</dbReference>
<dbReference type="AlphaFoldDB" id="S5TMT1"/>
<keyword evidence="5 8" id="KW-1133">Transmembrane helix</keyword>
<feature type="domain" description="NADH-Ubiquinone oxidoreductase (complex I) chain 5 N-terminal" evidence="10">
    <location>
        <begin position="64"/>
        <end position="114"/>
    </location>
</feature>
<comment type="subcellular location">
    <subcellularLocation>
        <location evidence="2">Membrane</location>
        <topology evidence="2">Multi-pass membrane protein</topology>
    </subcellularLocation>
</comment>
<protein>
    <recommendedName>
        <fullName evidence="8">NADH-ubiquinone oxidoreductase chain 5</fullName>
        <ecNumber evidence="8">7.1.1.2</ecNumber>
    </recommendedName>
</protein>
<comment type="similarity">
    <text evidence="8">Belongs to the complex I subunit 5 family.</text>
</comment>
<comment type="function">
    <text evidence="1">Core subunit of the mitochondrial membrane respiratory chain NADH dehydrogenase (Complex I) that is believed to belong to the minimal assembly required for catalysis. Complex I functions in the transfer of electrons from NADH to the respiratory chain. The immediate electron acceptor for the enzyme is believed to be ubiquinone.</text>
</comment>
<feature type="transmembrane region" description="Helical" evidence="8">
    <location>
        <begin position="455"/>
        <end position="473"/>
    </location>
</feature>
<dbReference type="GO" id="GO:0042773">
    <property type="term" value="P:ATP synthesis coupled electron transport"/>
    <property type="evidence" value="ECO:0007669"/>
    <property type="project" value="InterPro"/>
</dbReference>
<feature type="transmembrane region" description="Helical" evidence="8">
    <location>
        <begin position="168"/>
        <end position="190"/>
    </location>
</feature>
<reference evidence="11" key="1">
    <citation type="submission" date="2013-04" db="EMBL/GenBank/DDBJ databases">
        <authorList>
            <person name="Zemanova J."/>
            <person name="Hegedusova E."/>
            <person name="Brejova B."/>
            <person name="Nosek J."/>
        </authorList>
    </citation>
    <scope>NUCLEOTIDE SEQUENCE</scope>
    <source>
        <strain evidence="11">CBS 8183</strain>
    </source>
</reference>
<feature type="domain" description="NADH:quinone oxidoreductase/Mrp antiporter transmembrane" evidence="9">
    <location>
        <begin position="131"/>
        <end position="417"/>
    </location>
</feature>
<accession>S5TMT1</accession>
<comment type="function">
    <text evidence="8">Core subunit of the mitochondrial membrane respiratory chain NADH dehydrogenase (Complex I) which catalyzes electron transfer from NADH through the respiratory chain, using ubiquinone as an electron acceptor. Essential for the catalytic activity and assembly of complex I.</text>
</comment>
<evidence type="ECO:0000256" key="7">
    <source>
        <dbReference type="ARBA" id="ARBA00023136"/>
    </source>
</evidence>
<sequence length="654" mass="74144">MLVIIILLPIVGFLVSGLLGRFLGYNSSKYIATICIIIPTILVYYIYYIVIIYHTYYTVVLQKWICIDNIEILWSFTIDEISATLLIPIFTISSLVHIYSIAYMAHDPHQQRFFSILSLFTAFMVILVTGNNFLVMFVGWELIGVASYLLISFWYTRISAMKSGLSAILVNKIGDTILTIGILLILYTYGTLDYSTVNTLSMYTNIDIMNIIMVCILLGAAAKSAQLGLHTWLLNSMEGPTPVSSLLHAACLVCAGIYLLLRSTYILEYTPTILLVILWLGGITTLVSGLIAIVSNDIKKIIALSTMSQLGIMVVSIGLSYYSASMYHLLCHAMFKALLFMAAGSIIHSIVYESQDIRYYGSYIHFLPVTYICITIASLSLMAVPGLSGYYSKDIIIETTYCIYTISGYILYYITLCSASLTTLYSIRLLYLVFFNIPNSNKYTYYTIQESSYTMLVPMIILCILSIVLGYVTKDIYLGMGSNFYSILNHNNTILLDMEYTLPTIYKILPLLCTVLCTTIVFIVYEYYYSIITIYNSNILRSIYVYANSKFLIDQILNNIILRSMLYFSMLCNMYVDRGILYIYGPRGLYNAINIMSYNILYNTSYSKISHYKSPTNITIYIPFITILSLLLLYTTYTFITPYIIILGIVLLIS</sequence>
<feature type="transmembrane region" description="Helical" evidence="8">
    <location>
        <begin position="508"/>
        <end position="535"/>
    </location>
</feature>
<comment type="catalytic activity">
    <reaction evidence="8">
        <text>a ubiquinone + NADH + 5 H(+)(in) = a ubiquinol + NAD(+) + 4 H(+)(out)</text>
        <dbReference type="Rhea" id="RHEA:29091"/>
        <dbReference type="Rhea" id="RHEA-COMP:9565"/>
        <dbReference type="Rhea" id="RHEA-COMP:9566"/>
        <dbReference type="ChEBI" id="CHEBI:15378"/>
        <dbReference type="ChEBI" id="CHEBI:16389"/>
        <dbReference type="ChEBI" id="CHEBI:17976"/>
        <dbReference type="ChEBI" id="CHEBI:57540"/>
        <dbReference type="ChEBI" id="CHEBI:57945"/>
        <dbReference type="EC" id="7.1.1.2"/>
    </reaction>
</comment>
<dbReference type="NCBIfam" id="TIGR01974">
    <property type="entry name" value="NDH_I_L"/>
    <property type="match status" value="1"/>
</dbReference>
<dbReference type="GO" id="GO:0003954">
    <property type="term" value="F:NADH dehydrogenase activity"/>
    <property type="evidence" value="ECO:0007669"/>
    <property type="project" value="TreeGrafter"/>
</dbReference>
<dbReference type="Pfam" id="PF00361">
    <property type="entry name" value="Proton_antipo_M"/>
    <property type="match status" value="1"/>
</dbReference>
<keyword evidence="7 8" id="KW-0472">Membrane</keyword>
<feature type="transmembrane region" description="Helical" evidence="8">
    <location>
        <begin position="30"/>
        <end position="53"/>
    </location>
</feature>
<evidence type="ECO:0000256" key="2">
    <source>
        <dbReference type="ARBA" id="ARBA00004141"/>
    </source>
</evidence>
<feature type="transmembrane region" description="Helical" evidence="8">
    <location>
        <begin position="620"/>
        <end position="653"/>
    </location>
</feature>
<feature type="transmembrane region" description="Helical" evidence="8">
    <location>
        <begin position="410"/>
        <end position="434"/>
    </location>
</feature>
<keyword evidence="8" id="KW-0520">NAD</keyword>
<dbReference type="EC" id="7.1.1.2" evidence="8"/>
<geneLocation type="mitochondrion" evidence="11"/>
<evidence type="ECO:0000313" key="11">
    <source>
        <dbReference type="EMBL" id="AGS44125.1"/>
    </source>
</evidence>
<gene>
    <name evidence="11" type="primary">nad5</name>
</gene>
<feature type="transmembrane region" description="Helical" evidence="8">
    <location>
        <begin position="6"/>
        <end position="23"/>
    </location>
</feature>
<feature type="transmembrane region" description="Helical" evidence="8">
    <location>
        <begin position="113"/>
        <end position="131"/>
    </location>
</feature>
<evidence type="ECO:0000259" key="9">
    <source>
        <dbReference type="Pfam" id="PF00361"/>
    </source>
</evidence>
<dbReference type="InterPro" id="IPR001516">
    <property type="entry name" value="Proton_antipo_N"/>
</dbReference>
<keyword evidence="8" id="KW-0813">Transport</keyword>
<dbReference type="GO" id="GO:0008137">
    <property type="term" value="F:NADH dehydrogenase (ubiquinone) activity"/>
    <property type="evidence" value="ECO:0007669"/>
    <property type="project" value="UniProtKB-EC"/>
</dbReference>
<evidence type="ECO:0000256" key="4">
    <source>
        <dbReference type="ARBA" id="ARBA00022692"/>
    </source>
</evidence>
<evidence type="ECO:0000256" key="6">
    <source>
        <dbReference type="ARBA" id="ARBA00023075"/>
    </source>
</evidence>
<keyword evidence="3" id="KW-0249">Electron transport</keyword>
<feature type="transmembrane region" description="Helical" evidence="8">
    <location>
        <begin position="81"/>
        <end position="101"/>
    </location>
</feature>
<feature type="transmembrane region" description="Helical" evidence="8">
    <location>
        <begin position="301"/>
        <end position="321"/>
    </location>
</feature>
<dbReference type="PANTHER" id="PTHR42829">
    <property type="entry name" value="NADH-UBIQUINONE OXIDOREDUCTASE CHAIN 5"/>
    <property type="match status" value="1"/>
</dbReference>
<evidence type="ECO:0000256" key="1">
    <source>
        <dbReference type="ARBA" id="ARBA00003257"/>
    </source>
</evidence>
<evidence type="ECO:0000259" key="10">
    <source>
        <dbReference type="Pfam" id="PF00662"/>
    </source>
</evidence>
<evidence type="ECO:0000256" key="5">
    <source>
        <dbReference type="ARBA" id="ARBA00022989"/>
    </source>
</evidence>
<feature type="transmembrane region" description="Helical" evidence="8">
    <location>
        <begin position="243"/>
        <end position="261"/>
    </location>
</feature>
<feature type="transmembrane region" description="Helical" evidence="8">
    <location>
        <begin position="202"/>
        <end position="222"/>
    </location>
</feature>
<dbReference type="Pfam" id="PF00662">
    <property type="entry name" value="Proton_antipo_N"/>
    <property type="match status" value="1"/>
</dbReference>
<dbReference type="RefSeq" id="YP_008474885.1">
    <property type="nucleotide sequence ID" value="NC_022155.1"/>
</dbReference>
<name>S5TMT1_9ASCO</name>
<keyword evidence="3" id="KW-0679">Respiratory chain</keyword>
<proteinExistence type="inferred from homology"/>
<dbReference type="PANTHER" id="PTHR42829:SF2">
    <property type="entry name" value="NADH-UBIQUINONE OXIDOREDUCTASE CHAIN 5"/>
    <property type="match status" value="1"/>
</dbReference>
<dbReference type="GO" id="GO:0016020">
    <property type="term" value="C:membrane"/>
    <property type="evidence" value="ECO:0007669"/>
    <property type="project" value="UniProtKB-SubCell"/>
</dbReference>
<dbReference type="EMBL" id="KC993178">
    <property type="protein sequence ID" value="AGS44125.1"/>
    <property type="molecule type" value="Genomic_DNA"/>
</dbReference>
<keyword evidence="8 11" id="KW-0496">Mitochondrion</keyword>
<dbReference type="PRINTS" id="PR01434">
    <property type="entry name" value="NADHDHGNASE5"/>
</dbReference>
<feature type="transmembrane region" description="Helical" evidence="8">
    <location>
        <begin position="363"/>
        <end position="384"/>
    </location>
</feature>
<feature type="transmembrane region" description="Helical" evidence="8">
    <location>
        <begin position="137"/>
        <end position="156"/>
    </location>
</feature>
<dbReference type="GO" id="GO:0015990">
    <property type="term" value="P:electron transport coupled proton transport"/>
    <property type="evidence" value="ECO:0007669"/>
    <property type="project" value="TreeGrafter"/>
</dbReference>
<keyword evidence="6 8" id="KW-0830">Ubiquinone</keyword>